<evidence type="ECO:0000259" key="1">
    <source>
        <dbReference type="Pfam" id="PF05305"/>
    </source>
</evidence>
<feature type="domain" description="DUF732" evidence="1">
    <location>
        <begin position="48"/>
        <end position="117"/>
    </location>
</feature>
<dbReference type="RefSeq" id="WP_085133836.1">
    <property type="nucleotide sequence ID" value="NZ_AP022609.1"/>
</dbReference>
<dbReference type="InterPro" id="IPR007969">
    <property type="entry name" value="DUF732"/>
</dbReference>
<sequence>MQTPGTRVGRIGNVARGVLSAWVVAAVVGAPAYADPGAGDGGDDGAGDAAFLTALRAAGLTFASEEQAIVAGHAVCSMANNGETGLQVVKQLTTDNPGLTMDAAARFAAAAANAYCPHQLRQ</sequence>
<accession>A0A7I7X881</accession>
<dbReference type="AlphaFoldDB" id="A0A7I7X881"/>
<keyword evidence="3" id="KW-1185">Reference proteome</keyword>
<gene>
    <name evidence="2" type="ORF">MHIB_35310</name>
</gene>
<dbReference type="Proteomes" id="UP000467260">
    <property type="component" value="Chromosome"/>
</dbReference>
<name>A0A7I7X881_9MYCO</name>
<organism evidence="2 3">
    <name type="scientific">Mycolicibacter hiberniae</name>
    <dbReference type="NCBI Taxonomy" id="29314"/>
    <lineage>
        <taxon>Bacteria</taxon>
        <taxon>Bacillati</taxon>
        <taxon>Actinomycetota</taxon>
        <taxon>Actinomycetes</taxon>
        <taxon>Mycobacteriales</taxon>
        <taxon>Mycobacteriaceae</taxon>
        <taxon>Mycolicibacter</taxon>
    </lineage>
</organism>
<protein>
    <recommendedName>
        <fullName evidence="1">DUF732 domain-containing protein</fullName>
    </recommendedName>
</protein>
<proteinExistence type="predicted"/>
<evidence type="ECO:0000313" key="3">
    <source>
        <dbReference type="Proteomes" id="UP000467260"/>
    </source>
</evidence>
<reference evidence="2 3" key="1">
    <citation type="journal article" date="2019" name="Emerg. Microbes Infect.">
        <title>Comprehensive subspecies identification of 175 nontuberculous mycobacteria species based on 7547 genomic profiles.</title>
        <authorList>
            <person name="Matsumoto Y."/>
            <person name="Kinjo T."/>
            <person name="Motooka D."/>
            <person name="Nabeya D."/>
            <person name="Jung N."/>
            <person name="Uechi K."/>
            <person name="Horii T."/>
            <person name="Iida T."/>
            <person name="Fujita J."/>
            <person name="Nakamura S."/>
        </authorList>
    </citation>
    <scope>NUCLEOTIDE SEQUENCE [LARGE SCALE GENOMIC DNA]</scope>
    <source>
        <strain evidence="2 3">JCM 13571</strain>
    </source>
</reference>
<evidence type="ECO:0000313" key="2">
    <source>
        <dbReference type="EMBL" id="BBZ25113.1"/>
    </source>
</evidence>
<dbReference type="KEGG" id="mhib:MHIB_35310"/>
<dbReference type="OrthoDB" id="4762356at2"/>
<dbReference type="EMBL" id="AP022609">
    <property type="protein sequence ID" value="BBZ25113.1"/>
    <property type="molecule type" value="Genomic_DNA"/>
</dbReference>
<dbReference type="Pfam" id="PF05305">
    <property type="entry name" value="DUF732"/>
    <property type="match status" value="1"/>
</dbReference>